<feature type="compositionally biased region" description="Low complexity" evidence="1">
    <location>
        <begin position="173"/>
        <end position="183"/>
    </location>
</feature>
<name>A0A1L0B382_9ASCO</name>
<feature type="region of interest" description="Disordered" evidence="1">
    <location>
        <begin position="18"/>
        <end position="40"/>
    </location>
</feature>
<protein>
    <recommendedName>
        <fullName evidence="2">Mso1 N-terminal domain-containing protein</fullName>
    </recommendedName>
</protein>
<gene>
    <name evidence="3" type="ORF">HGUI_03042</name>
</gene>
<feature type="compositionally biased region" description="Polar residues" evidence="1">
    <location>
        <begin position="156"/>
        <end position="172"/>
    </location>
</feature>
<evidence type="ECO:0000256" key="1">
    <source>
        <dbReference type="SAM" id="MobiDB-lite"/>
    </source>
</evidence>
<evidence type="ECO:0000259" key="2">
    <source>
        <dbReference type="Pfam" id="PF14475"/>
    </source>
</evidence>
<feature type="region of interest" description="Disordered" evidence="1">
    <location>
        <begin position="121"/>
        <end position="202"/>
    </location>
</feature>
<dbReference type="AlphaFoldDB" id="A0A1L0B382"/>
<sequence>MAFTVDSSTFWDKLKSTTSNQDKAPKYKPTKDNVSDHKKSLKSKLVINSMDKASSKKKDVYYVEKDGDNIDSTVVHKALVQYYKNKKKNNPQSFEGFPSWLGYNEPDEDIIIQKQQDVEHAAKVEETVQNPAQDSKKGSTLQSGYTPLSSRPLFKSTHQSLKNLSLYNQADGNNENISSSNSSHRPNAPKKSYSMRDRMKRK</sequence>
<dbReference type="VEuPathDB" id="FungiDB:HGUI_03042"/>
<accession>A0A1L0B382</accession>
<evidence type="ECO:0000313" key="3">
    <source>
        <dbReference type="EMBL" id="SGZ40842.1"/>
    </source>
</evidence>
<organism evidence="3 4">
    <name type="scientific">Hanseniaspora guilliermondii</name>
    <dbReference type="NCBI Taxonomy" id="56406"/>
    <lineage>
        <taxon>Eukaryota</taxon>
        <taxon>Fungi</taxon>
        <taxon>Dikarya</taxon>
        <taxon>Ascomycota</taxon>
        <taxon>Saccharomycotina</taxon>
        <taxon>Saccharomycetes</taxon>
        <taxon>Saccharomycodales</taxon>
        <taxon>Saccharomycodaceae</taxon>
        <taxon>Hanseniaspora</taxon>
    </lineage>
</organism>
<evidence type="ECO:0000313" key="4">
    <source>
        <dbReference type="Proteomes" id="UP000183365"/>
    </source>
</evidence>
<dbReference type="OrthoDB" id="3973185at2759"/>
<proteinExistence type="predicted"/>
<dbReference type="InterPro" id="IPR028095">
    <property type="entry name" value="Mso1_N_dom"/>
</dbReference>
<feature type="domain" description="Mso1 N-terminal" evidence="2">
    <location>
        <begin position="63"/>
        <end position="101"/>
    </location>
</feature>
<dbReference type="Proteomes" id="UP000183365">
    <property type="component" value="Unassembled WGS sequence"/>
</dbReference>
<feature type="compositionally biased region" description="Basic and acidic residues" evidence="1">
    <location>
        <begin position="23"/>
        <end position="38"/>
    </location>
</feature>
<keyword evidence="4" id="KW-1185">Reference proteome</keyword>
<dbReference type="Pfam" id="PF14475">
    <property type="entry name" value="Mso1_Sec1_bdg"/>
    <property type="match status" value="1"/>
</dbReference>
<feature type="compositionally biased region" description="Polar residues" evidence="1">
    <location>
        <begin position="127"/>
        <end position="149"/>
    </location>
</feature>
<reference evidence="4" key="1">
    <citation type="submission" date="2016-11" db="EMBL/GenBank/DDBJ databases">
        <authorList>
            <person name="Guldener U."/>
        </authorList>
    </citation>
    <scope>NUCLEOTIDE SEQUENCE [LARGE SCALE GENOMIC DNA]</scope>
</reference>
<dbReference type="EMBL" id="FQNF01000066">
    <property type="protein sequence ID" value="SGZ40842.1"/>
    <property type="molecule type" value="Genomic_DNA"/>
</dbReference>